<dbReference type="PIRSF" id="PIRSF006603">
    <property type="entry name" value="DinF"/>
    <property type="match status" value="1"/>
</dbReference>
<feature type="transmembrane region" description="Helical" evidence="9">
    <location>
        <begin position="258"/>
        <end position="277"/>
    </location>
</feature>
<evidence type="ECO:0000256" key="7">
    <source>
        <dbReference type="ARBA" id="ARBA00023136"/>
    </source>
</evidence>
<evidence type="ECO:0000313" key="12">
    <source>
        <dbReference type="EMBL" id="RYU65656.1"/>
    </source>
</evidence>
<feature type="transmembrane region" description="Helical" evidence="9">
    <location>
        <begin position="51"/>
        <end position="78"/>
    </location>
</feature>
<evidence type="ECO:0000256" key="3">
    <source>
        <dbReference type="ARBA" id="ARBA00022448"/>
    </source>
</evidence>
<keyword evidence="7 9" id="KW-0472">Membrane</keyword>
<dbReference type="RefSeq" id="WP_130047331.1">
    <property type="nucleotide sequence ID" value="NZ_SEZJ01000007.1"/>
</dbReference>
<evidence type="ECO:0000313" key="11">
    <source>
        <dbReference type="EMBL" id="RYU52473.1"/>
    </source>
</evidence>
<dbReference type="EMBL" id="SEZK01000008">
    <property type="protein sequence ID" value="RYU52473.1"/>
    <property type="molecule type" value="Genomic_DNA"/>
</dbReference>
<dbReference type="Pfam" id="PF01554">
    <property type="entry name" value="MatE"/>
    <property type="match status" value="2"/>
</dbReference>
<evidence type="ECO:0000256" key="6">
    <source>
        <dbReference type="ARBA" id="ARBA00022989"/>
    </source>
</evidence>
<evidence type="ECO:0000313" key="13">
    <source>
        <dbReference type="Proteomes" id="UP000293465"/>
    </source>
</evidence>
<keyword evidence="3" id="KW-0813">Transport</keyword>
<dbReference type="GeneID" id="56275253"/>
<dbReference type="Proteomes" id="UP000294166">
    <property type="component" value="Unassembled WGS sequence"/>
</dbReference>
<dbReference type="NCBIfam" id="TIGR00797">
    <property type="entry name" value="matE"/>
    <property type="match status" value="1"/>
</dbReference>
<dbReference type="EMBL" id="SEZJ01000007">
    <property type="protein sequence ID" value="RYU46296.1"/>
    <property type="molecule type" value="Genomic_DNA"/>
</dbReference>
<dbReference type="GO" id="GO:0015297">
    <property type="term" value="F:antiporter activity"/>
    <property type="evidence" value="ECO:0007669"/>
    <property type="project" value="InterPro"/>
</dbReference>
<feature type="transmembrane region" description="Helical" evidence="9">
    <location>
        <begin position="90"/>
        <end position="113"/>
    </location>
</feature>
<proteinExistence type="predicted"/>
<evidence type="ECO:0000256" key="9">
    <source>
        <dbReference type="SAM" id="Phobius"/>
    </source>
</evidence>
<dbReference type="PANTHER" id="PTHR42925">
    <property type="entry name" value="MULTIDRUG AND TOXIN EFFLUX PROTEIN MATE FAMILY"/>
    <property type="match status" value="1"/>
</dbReference>
<evidence type="ECO:0000256" key="8">
    <source>
        <dbReference type="ARBA" id="ARBA00030855"/>
    </source>
</evidence>
<accession>A0A4Q5KJ94</accession>
<comment type="subcellular location">
    <subcellularLocation>
        <location evidence="1">Cell inner membrane</location>
        <topology evidence="1">Multi-pass membrane protein</topology>
    </subcellularLocation>
</comment>
<evidence type="ECO:0000256" key="1">
    <source>
        <dbReference type="ARBA" id="ARBA00004429"/>
    </source>
</evidence>
<keyword evidence="4" id="KW-1003">Cell membrane</keyword>
<sequence length="447" mass="48858">MLDKSNPIERRMQITTLAWPILVEILLRTAISTSDVFMLSGYSDLAVSAIGVISQIIFFLMIISMMVSTGTGILIGQYNGSGRPQQSTDVAVASVVLGGILGLGLSLFAFFAADPIVIMYGLESDVATFAYDYLIITGSFTLTVTLGIVFSTILRSNGYSRTPMIVNLLTGGLNIAGNYCALYQPFGLPVYGVQGVAVSTAFSQVINTIILWIMLHRKHIALPMANFKKIPQATYKKIMHIGVMNAGEMLSYNLSQMVIVYLVVQMGTASLTAFTYAQNIARVSFAFALAVGQASQIQTSYYVGKKWIEQILTRVQLYFLVSLAVSVALTCIVFFFRYELLSLFTQDPEVITLTAGLIAGSILVEAGRVFNLVFISALKGAGDIKFPVQMGILSMWGVAVSLTYLLGVHFGFGVLGAWLAFAADEWVRGIIMARRWRSKVWTKFNLI</sequence>
<dbReference type="Proteomes" id="UP000294063">
    <property type="component" value="Unassembled WGS sequence"/>
</dbReference>
<keyword evidence="15" id="KW-1185">Reference proteome</keyword>
<gene>
    <name evidence="10" type="ORF">ERW49_09340</name>
    <name evidence="12" type="ORF">ERW53_05495</name>
    <name evidence="11" type="ORF">ERW57_06700</name>
</gene>
<dbReference type="CDD" id="cd13134">
    <property type="entry name" value="MATE_like_8"/>
    <property type="match status" value="1"/>
</dbReference>
<evidence type="ECO:0000313" key="10">
    <source>
        <dbReference type="EMBL" id="RYU46296.1"/>
    </source>
</evidence>
<dbReference type="InterPro" id="IPR002528">
    <property type="entry name" value="MATE_fam"/>
</dbReference>
<dbReference type="InterPro" id="IPR047135">
    <property type="entry name" value="YsiQ"/>
</dbReference>
<feature type="transmembrane region" description="Helical" evidence="9">
    <location>
        <begin position="166"/>
        <end position="186"/>
    </location>
</feature>
<keyword evidence="5 9" id="KW-0812">Transmembrane</keyword>
<dbReference type="GO" id="GO:0042910">
    <property type="term" value="F:xenobiotic transmembrane transporter activity"/>
    <property type="evidence" value="ECO:0007669"/>
    <property type="project" value="InterPro"/>
</dbReference>
<protein>
    <recommendedName>
        <fullName evidence="2">Multidrug resistance protein NorM</fullName>
    </recommendedName>
    <alternativeName>
        <fullName evidence="8">Na(+)/drug antiporter</fullName>
    </alternativeName>
</protein>
<feature type="transmembrane region" description="Helical" evidence="9">
    <location>
        <begin position="133"/>
        <end position="154"/>
    </location>
</feature>
<feature type="transmembrane region" description="Helical" evidence="9">
    <location>
        <begin position="283"/>
        <end position="303"/>
    </location>
</feature>
<dbReference type="InterPro" id="IPR048279">
    <property type="entry name" value="MdtK-like"/>
</dbReference>
<name>A0A4Q5KJ94_9GAMM</name>
<comment type="caution">
    <text evidence="10">The sequence shown here is derived from an EMBL/GenBank/DDBJ whole genome shotgun (WGS) entry which is preliminary data.</text>
</comment>
<dbReference type="PANTHER" id="PTHR42925:SF1">
    <property type="entry name" value="VIRULENCE FACTOR MVIN"/>
    <property type="match status" value="1"/>
</dbReference>
<evidence type="ECO:0000256" key="2">
    <source>
        <dbReference type="ARBA" id="ARBA00013489"/>
    </source>
</evidence>
<feature type="transmembrane region" description="Helical" evidence="9">
    <location>
        <begin position="192"/>
        <end position="215"/>
    </location>
</feature>
<dbReference type="AlphaFoldDB" id="A0A4Q5KJ94"/>
<feature type="transmembrane region" description="Helical" evidence="9">
    <location>
        <begin position="12"/>
        <end position="31"/>
    </location>
</feature>
<reference evidence="13 14" key="1">
    <citation type="submission" date="2019-02" db="EMBL/GenBank/DDBJ databases">
        <title>Genome sequences of Aliivibrio finisterrensis strains from farmed Atlantic salmon.</title>
        <authorList>
            <person name="Bowman J.P."/>
        </authorList>
    </citation>
    <scope>NUCLEOTIDE SEQUENCE [LARGE SCALE GENOMIC DNA]</scope>
    <source>
        <strain evidence="12 15">A21</strain>
        <strain evidence="10 13">A32</strain>
        <strain evidence="11 14">A46</strain>
    </source>
</reference>
<evidence type="ECO:0000256" key="4">
    <source>
        <dbReference type="ARBA" id="ARBA00022475"/>
    </source>
</evidence>
<dbReference type="OrthoDB" id="9806302at2"/>
<dbReference type="Proteomes" id="UP000293465">
    <property type="component" value="Unassembled WGS sequence"/>
</dbReference>
<evidence type="ECO:0000313" key="14">
    <source>
        <dbReference type="Proteomes" id="UP000294063"/>
    </source>
</evidence>
<feature type="transmembrane region" description="Helical" evidence="9">
    <location>
        <begin position="350"/>
        <end position="374"/>
    </location>
</feature>
<organism evidence="10 13">
    <name type="scientific">Aliivibrio finisterrensis</name>
    <dbReference type="NCBI Taxonomy" id="511998"/>
    <lineage>
        <taxon>Bacteria</taxon>
        <taxon>Pseudomonadati</taxon>
        <taxon>Pseudomonadota</taxon>
        <taxon>Gammaproteobacteria</taxon>
        <taxon>Vibrionales</taxon>
        <taxon>Vibrionaceae</taxon>
        <taxon>Aliivibrio</taxon>
    </lineage>
</organism>
<dbReference type="GO" id="GO:0005886">
    <property type="term" value="C:plasma membrane"/>
    <property type="evidence" value="ECO:0007669"/>
    <property type="project" value="UniProtKB-SubCell"/>
</dbReference>
<keyword evidence="6 9" id="KW-1133">Transmembrane helix</keyword>
<dbReference type="EMBL" id="SEZN01000007">
    <property type="protein sequence ID" value="RYU65656.1"/>
    <property type="molecule type" value="Genomic_DNA"/>
</dbReference>
<evidence type="ECO:0000313" key="15">
    <source>
        <dbReference type="Proteomes" id="UP000294166"/>
    </source>
</evidence>
<evidence type="ECO:0000256" key="5">
    <source>
        <dbReference type="ARBA" id="ARBA00022692"/>
    </source>
</evidence>
<feature type="transmembrane region" description="Helical" evidence="9">
    <location>
        <begin position="315"/>
        <end position="338"/>
    </location>
</feature>